<dbReference type="FunFam" id="3.40.50.720:FF:000022">
    <property type="entry name" value="Cinnamyl alcohol dehydrogenase"/>
    <property type="match status" value="1"/>
</dbReference>
<dbReference type="InterPro" id="IPR013154">
    <property type="entry name" value="ADH-like_N"/>
</dbReference>
<dbReference type="Gene3D" id="3.40.50.720">
    <property type="entry name" value="NAD(P)-binding Rossmann-like Domain"/>
    <property type="match status" value="1"/>
</dbReference>
<dbReference type="InterPro" id="IPR011032">
    <property type="entry name" value="GroES-like_sf"/>
</dbReference>
<evidence type="ECO:0000256" key="6">
    <source>
        <dbReference type="ARBA" id="ARBA00023002"/>
    </source>
</evidence>
<accession>L0N917</accession>
<dbReference type="SUPFAM" id="SSF51735">
    <property type="entry name" value="NAD(P)-binding Rossmann-fold domains"/>
    <property type="match status" value="1"/>
</dbReference>
<dbReference type="Pfam" id="PF08240">
    <property type="entry name" value="ADH_N"/>
    <property type="match status" value="1"/>
</dbReference>
<dbReference type="GO" id="GO:0008106">
    <property type="term" value="F:alcohol dehydrogenase (NADP+) activity"/>
    <property type="evidence" value="ECO:0007669"/>
    <property type="project" value="UniProtKB-EC"/>
</dbReference>
<dbReference type="InterPro" id="IPR002328">
    <property type="entry name" value="ADH_Zn_CS"/>
</dbReference>
<keyword evidence="5" id="KW-0521">NADP</keyword>
<dbReference type="AlphaFoldDB" id="L0N917"/>
<keyword evidence="6" id="KW-0560">Oxidoreductase</keyword>
<name>L0N917_9CHLO</name>
<dbReference type="SUPFAM" id="SSF50129">
    <property type="entry name" value="GroES-like"/>
    <property type="match status" value="1"/>
</dbReference>
<dbReference type="PROSITE" id="PS00059">
    <property type="entry name" value="ADH_ZINC"/>
    <property type="match status" value="1"/>
</dbReference>
<evidence type="ECO:0000256" key="5">
    <source>
        <dbReference type="ARBA" id="ARBA00022857"/>
    </source>
</evidence>
<protein>
    <recommendedName>
        <fullName evidence="7">alcohol dehydrogenase (NADP(+))</fullName>
        <ecNumber evidence="7">1.1.1.2</ecNumber>
    </recommendedName>
</protein>
<evidence type="ECO:0000259" key="9">
    <source>
        <dbReference type="SMART" id="SM00829"/>
    </source>
</evidence>
<comment type="similarity">
    <text evidence="2 8">Belongs to the zinc-containing alcohol dehydrogenase family.</text>
</comment>
<dbReference type="PANTHER" id="PTHR42683">
    <property type="entry name" value="ALDEHYDE REDUCTASE"/>
    <property type="match status" value="1"/>
</dbReference>
<dbReference type="InterPro" id="IPR047109">
    <property type="entry name" value="CAD-like"/>
</dbReference>
<dbReference type="InterPro" id="IPR020843">
    <property type="entry name" value="ER"/>
</dbReference>
<dbReference type="Pfam" id="PF00107">
    <property type="entry name" value="ADH_zinc_N"/>
    <property type="match status" value="1"/>
</dbReference>
<evidence type="ECO:0000313" key="10">
    <source>
        <dbReference type="EMBL" id="CBY84994.1"/>
    </source>
</evidence>
<dbReference type="InterPro" id="IPR036291">
    <property type="entry name" value="NAD(P)-bd_dom_sf"/>
</dbReference>
<evidence type="ECO:0000256" key="7">
    <source>
        <dbReference type="ARBA" id="ARBA00024074"/>
    </source>
</evidence>
<evidence type="ECO:0000256" key="3">
    <source>
        <dbReference type="ARBA" id="ARBA00022723"/>
    </source>
</evidence>
<evidence type="ECO:0000256" key="2">
    <source>
        <dbReference type="ARBA" id="ARBA00008072"/>
    </source>
</evidence>
<gene>
    <name evidence="10" type="primary">adh1</name>
</gene>
<dbReference type="CDD" id="cd05283">
    <property type="entry name" value="CAD1"/>
    <property type="match status" value="1"/>
</dbReference>
<dbReference type="GO" id="GO:0008270">
    <property type="term" value="F:zinc ion binding"/>
    <property type="evidence" value="ECO:0007669"/>
    <property type="project" value="InterPro"/>
</dbReference>
<dbReference type="FunFam" id="3.90.180.10:FF:000018">
    <property type="entry name" value="NAD(P)-dependent alcohol dehydrogenase"/>
    <property type="match status" value="1"/>
</dbReference>
<evidence type="ECO:0000256" key="1">
    <source>
        <dbReference type="ARBA" id="ARBA00001947"/>
    </source>
</evidence>
<keyword evidence="3 8" id="KW-0479">Metal-binding</keyword>
<proteinExistence type="evidence at transcript level"/>
<evidence type="ECO:0000256" key="4">
    <source>
        <dbReference type="ARBA" id="ARBA00022833"/>
    </source>
</evidence>
<comment type="cofactor">
    <cofactor evidence="1 8">
        <name>Zn(2+)</name>
        <dbReference type="ChEBI" id="CHEBI:29105"/>
    </cofactor>
</comment>
<evidence type="ECO:0000256" key="8">
    <source>
        <dbReference type="RuleBase" id="RU361277"/>
    </source>
</evidence>
<keyword evidence="4 8" id="KW-0862">Zinc</keyword>
<organism evidence="10">
    <name type="scientific">Polytomella sp. Pringsheim 198.80</name>
    <dbReference type="NCBI Taxonomy" id="37502"/>
    <lineage>
        <taxon>Eukaryota</taxon>
        <taxon>Viridiplantae</taxon>
        <taxon>Chlorophyta</taxon>
        <taxon>core chlorophytes</taxon>
        <taxon>Chlorophyceae</taxon>
        <taxon>CS clade</taxon>
        <taxon>Chlamydomonadales</taxon>
        <taxon>Chlamydomonadaceae</taxon>
        <taxon>Polytomella</taxon>
    </lineage>
</organism>
<dbReference type="Gene3D" id="3.90.180.10">
    <property type="entry name" value="Medium-chain alcohol dehydrogenases, catalytic domain"/>
    <property type="match status" value="1"/>
</dbReference>
<dbReference type="InterPro" id="IPR013149">
    <property type="entry name" value="ADH-like_C"/>
</dbReference>
<dbReference type="SMART" id="SM00829">
    <property type="entry name" value="PKS_ER"/>
    <property type="match status" value="1"/>
</dbReference>
<feature type="domain" description="Enoyl reductase (ER)" evidence="9">
    <location>
        <begin position="78"/>
        <end position="403"/>
    </location>
</feature>
<dbReference type="EC" id="1.1.1.2" evidence="7"/>
<reference evidence="10" key="1">
    <citation type="submission" date="2010-12" db="EMBL/GenBank/DDBJ databases">
        <title>Origin and evolution of the nonphotosynthetic species.</title>
        <authorList>
            <person name="van Lis R."/>
            <person name="Atteia A."/>
        </authorList>
    </citation>
    <scope>NUCLEOTIDE SEQUENCE</scope>
    <source>
        <strain evidence="10">Pringsheim 198.80</strain>
    </source>
</reference>
<sequence>MLASTVSTPRIAASKQNVKAFVPQAVAQSSTHGAFCHCSACFGLPVNAGSQRRATRSVRAQAGKTLQRRGMASLKKSDVLEKWSYSVPAELGPSEIDVRVTHNGLCHSDLHMALDDWGVTSYPFLPGHEVIGEVVAMGSMVKNLKIGDVVGAGWIRDSCRRCLHCLSGEENICEEGYTGSITFGNHGGFQDVMRFPADFVAKIPDSIKREHAAPLLCAGVTVFAPLKRHVNRFGMRVAIMGVGGLGHLAIQFARAMGCNVTAIDIHDDKAAEAKSLGAQNFVNYKDVIAGKVADVEKVDLIINAAAARVDHGKLIGLLKTDGKLVQIGIPGGNATITLPLQDIVFGQRALCGTIVGGRKDMTDMLDFAALHNIKPMIELFPLSKVNEAMEKMKKGLIRYRVVLTEDFKDW</sequence>
<dbReference type="EMBL" id="FR750565">
    <property type="protein sequence ID" value="CBY84994.1"/>
    <property type="molecule type" value="mRNA"/>
</dbReference>